<dbReference type="InterPro" id="IPR041641">
    <property type="entry name" value="CALCOCO1/2_Zn_UBZ1"/>
</dbReference>
<accession>A0A401SG48</accession>
<dbReference type="Proteomes" id="UP000287033">
    <property type="component" value="Unassembled WGS sequence"/>
</dbReference>
<feature type="coiled-coil region" evidence="6">
    <location>
        <begin position="178"/>
        <end position="226"/>
    </location>
</feature>
<comment type="caution">
    <text evidence="8">The sequence shown here is derived from an EMBL/GenBank/DDBJ whole genome shotgun (WGS) entry which is preliminary data.</text>
</comment>
<evidence type="ECO:0000259" key="7">
    <source>
        <dbReference type="PROSITE" id="PS51905"/>
    </source>
</evidence>
<dbReference type="PANTHER" id="PTHR31915">
    <property type="entry name" value="SKICH DOMAIN-CONTAINING PROTEIN"/>
    <property type="match status" value="1"/>
</dbReference>
<keyword evidence="1" id="KW-0479">Metal-binding</keyword>
<dbReference type="OrthoDB" id="10015001at2759"/>
<dbReference type="Gene3D" id="6.20.250.40">
    <property type="match status" value="1"/>
</dbReference>
<evidence type="ECO:0000313" key="8">
    <source>
        <dbReference type="EMBL" id="GCC29386.1"/>
    </source>
</evidence>
<evidence type="ECO:0000256" key="3">
    <source>
        <dbReference type="ARBA" id="ARBA00022833"/>
    </source>
</evidence>
<dbReference type="PANTHER" id="PTHR31915:SF10">
    <property type="entry name" value="CALCIUM-BINDING AND COILED-COIL DOMAIN 2"/>
    <property type="match status" value="1"/>
</dbReference>
<keyword evidence="3" id="KW-0862">Zinc</keyword>
<reference evidence="8 9" key="1">
    <citation type="journal article" date="2018" name="Nat. Ecol. Evol.">
        <title>Shark genomes provide insights into elasmobranch evolution and the origin of vertebrates.</title>
        <authorList>
            <person name="Hara Y"/>
            <person name="Yamaguchi K"/>
            <person name="Onimaru K"/>
            <person name="Kadota M"/>
            <person name="Koyanagi M"/>
            <person name="Keeley SD"/>
            <person name="Tatsumi K"/>
            <person name="Tanaka K"/>
            <person name="Motone F"/>
            <person name="Kageyama Y"/>
            <person name="Nozu R"/>
            <person name="Adachi N"/>
            <person name="Nishimura O"/>
            <person name="Nakagawa R"/>
            <person name="Tanegashima C"/>
            <person name="Kiyatake I"/>
            <person name="Matsumoto R"/>
            <person name="Murakumo K"/>
            <person name="Nishida K"/>
            <person name="Terakita A"/>
            <person name="Kuratani S"/>
            <person name="Sato K"/>
            <person name="Hyodo S Kuraku.S."/>
        </authorList>
    </citation>
    <scope>NUCLEOTIDE SEQUENCE [LARGE SCALE GENOMIC DNA]</scope>
</reference>
<evidence type="ECO:0000256" key="4">
    <source>
        <dbReference type="ARBA" id="ARBA00023054"/>
    </source>
</evidence>
<dbReference type="Gene3D" id="2.60.40.2840">
    <property type="match status" value="1"/>
</dbReference>
<evidence type="ECO:0000256" key="1">
    <source>
        <dbReference type="ARBA" id="ARBA00022723"/>
    </source>
</evidence>
<dbReference type="EMBL" id="BEZZ01000248">
    <property type="protein sequence ID" value="GCC29386.1"/>
    <property type="molecule type" value="Genomic_DNA"/>
</dbReference>
<dbReference type="AlphaFoldDB" id="A0A401SG48"/>
<keyword evidence="2 5" id="KW-0863">Zinc-finger</keyword>
<feature type="coiled-coil region" evidence="6">
    <location>
        <begin position="253"/>
        <end position="360"/>
    </location>
</feature>
<evidence type="ECO:0000256" key="6">
    <source>
        <dbReference type="SAM" id="Coils"/>
    </source>
</evidence>
<dbReference type="InterPro" id="IPR041611">
    <property type="entry name" value="SKICH"/>
</dbReference>
<keyword evidence="4 6" id="KW-0175">Coiled coil</keyword>
<feature type="domain" description="UBZ1-type" evidence="7">
    <location>
        <begin position="604"/>
        <end position="630"/>
    </location>
</feature>
<dbReference type="OMA" id="PFCFRNP"/>
<dbReference type="CDD" id="cd21968">
    <property type="entry name" value="Zn-C2H2_CALCOCO2"/>
    <property type="match status" value="1"/>
</dbReference>
<evidence type="ECO:0000256" key="2">
    <source>
        <dbReference type="ARBA" id="ARBA00022771"/>
    </source>
</evidence>
<sequence length="661" mass="76778">MTRRKKTWAGGRKFLNLVSVSSVSKSLLRLATMNENQENQQTDISLLYSSTFAQVIFVNVEKVYMTDVPVKCNYTLTPRIIAHKKDWIGIFKVGWSTARDYHTFVWAPLPKEDNQVERQQQVTFEAYYLPKDYNDFYQFCYVTQKGEIRGASTPFGFKQAHSNLSDHLDNDFSQEMLIITTQDKLEETEREKDDLKASNVKLVEENTALKEKIKEFETQAQQDKEEYFRALEINKKHMMALEKQMLEQKVDNEVELKAQSEKTEQLRRELAERDTMFLKVQKENQDLQAKLESAQVSVEQIKQNNDKAADKTKHFQQEAKTLRMEISTKETELTNLAETKNQIAKELEVSLDNIKHLQSELDYQKKENRKLAEGLKKMSGMEIELQKQTAEVLHLQQALSDCEKLKAASLTTERQLQEQVVNLQQRLTAMEEQLQQAKEQQVQTVVELKAAKAEYEKSNTNLREAHEEIQHWKSKFETLDQIVSKNEIRFKEIEHELDNKTHLVDLRTMEVADLQEEVKKLNRKIDNLRVGSNHRNGTFQLEHPNPYSLTVPKVHPGHSGLLFGNPYSECDANDSQTGGSLDAVQNLDGTEDTPIREDSIPADCQKCPVCEVLFPLHMEDFDFEQHVQKHFLFNCPVCQEHFADNQQQAFEAHVQSHFLDF</sequence>
<feature type="coiled-coil region" evidence="6">
    <location>
        <begin position="413"/>
        <end position="475"/>
    </location>
</feature>
<proteinExistence type="predicted"/>
<dbReference type="Pfam" id="PF17751">
    <property type="entry name" value="SKICH"/>
    <property type="match status" value="1"/>
</dbReference>
<dbReference type="GO" id="GO:0008270">
    <property type="term" value="F:zinc ion binding"/>
    <property type="evidence" value="ECO:0007669"/>
    <property type="project" value="UniProtKB-KW"/>
</dbReference>
<feature type="coiled-coil region" evidence="6">
    <location>
        <begin position="504"/>
        <end position="531"/>
    </location>
</feature>
<keyword evidence="9" id="KW-1185">Reference proteome</keyword>
<name>A0A401SG48_CHIPU</name>
<dbReference type="PROSITE" id="PS51905">
    <property type="entry name" value="ZF_UBZ1"/>
    <property type="match status" value="1"/>
</dbReference>
<evidence type="ECO:0000313" key="9">
    <source>
        <dbReference type="Proteomes" id="UP000287033"/>
    </source>
</evidence>
<evidence type="ECO:0000256" key="5">
    <source>
        <dbReference type="PROSITE-ProRule" id="PRU01253"/>
    </source>
</evidence>
<dbReference type="InterPro" id="IPR051002">
    <property type="entry name" value="UBA_autophagy_assoc_protein"/>
</dbReference>
<gene>
    <name evidence="8" type="ORF">chiPu_0007828</name>
</gene>
<organism evidence="8 9">
    <name type="scientific">Chiloscyllium punctatum</name>
    <name type="common">Brownbanded bambooshark</name>
    <name type="synonym">Hemiscyllium punctatum</name>
    <dbReference type="NCBI Taxonomy" id="137246"/>
    <lineage>
        <taxon>Eukaryota</taxon>
        <taxon>Metazoa</taxon>
        <taxon>Chordata</taxon>
        <taxon>Craniata</taxon>
        <taxon>Vertebrata</taxon>
        <taxon>Chondrichthyes</taxon>
        <taxon>Elasmobranchii</taxon>
        <taxon>Galeomorphii</taxon>
        <taxon>Galeoidea</taxon>
        <taxon>Orectolobiformes</taxon>
        <taxon>Hemiscylliidae</taxon>
        <taxon>Chiloscyllium</taxon>
    </lineage>
</organism>
<dbReference type="STRING" id="137246.A0A401SG48"/>
<protein>
    <recommendedName>
        <fullName evidence="7">UBZ1-type domain-containing protein</fullName>
    </recommendedName>
</protein>